<name>A0A167RTZ6_9HYPO</name>
<dbReference type="InterPro" id="IPR027417">
    <property type="entry name" value="P-loop_NTPase"/>
</dbReference>
<evidence type="ECO:0000313" key="14">
    <source>
        <dbReference type="EMBL" id="OAA58937.1"/>
    </source>
</evidence>
<evidence type="ECO:0000259" key="13">
    <source>
        <dbReference type="PROSITE" id="PS51194"/>
    </source>
</evidence>
<evidence type="ECO:0000256" key="6">
    <source>
        <dbReference type="ARBA" id="ARBA00022806"/>
    </source>
</evidence>
<feature type="domain" description="Helicase ATP-binding" evidence="12">
    <location>
        <begin position="403"/>
        <end position="567"/>
    </location>
</feature>
<dbReference type="Gene3D" id="1.20.120.1080">
    <property type="match status" value="1"/>
</dbReference>
<keyword evidence="7" id="KW-0067">ATP-binding</keyword>
<dbReference type="InterPro" id="IPR002464">
    <property type="entry name" value="DNA/RNA_helicase_DEAH_CS"/>
</dbReference>
<dbReference type="EC" id="3.6.4.13" evidence="2"/>
<dbReference type="InterPro" id="IPR014001">
    <property type="entry name" value="Helicase_ATP-bd"/>
</dbReference>
<dbReference type="SMART" id="SM00487">
    <property type="entry name" value="DEXDc"/>
    <property type="match status" value="1"/>
</dbReference>
<dbReference type="FunFam" id="3.40.50.300:FF:000726">
    <property type="entry name" value="Pre-mRNA-splicing factor ATP-dependent RNA helicase"/>
    <property type="match status" value="1"/>
</dbReference>
<dbReference type="GO" id="GO:0006397">
    <property type="term" value="P:mRNA processing"/>
    <property type="evidence" value="ECO:0007669"/>
    <property type="project" value="UniProtKB-KW"/>
</dbReference>
<keyword evidence="5" id="KW-0378">Hydrolase</keyword>
<dbReference type="PANTHER" id="PTHR18934:SF83">
    <property type="entry name" value="PRE-MRNA-SPLICING FACTOR ATP-DEPENDENT RNA HELICASE DHX16"/>
    <property type="match status" value="1"/>
</dbReference>
<evidence type="ECO:0000256" key="8">
    <source>
        <dbReference type="ARBA" id="ARBA00023187"/>
    </source>
</evidence>
<dbReference type="Proteomes" id="UP000076874">
    <property type="component" value="Unassembled WGS sequence"/>
</dbReference>
<dbReference type="Pfam" id="PF21010">
    <property type="entry name" value="HA2_C"/>
    <property type="match status" value="1"/>
</dbReference>
<dbReference type="PROSITE" id="PS51192">
    <property type="entry name" value="HELICASE_ATP_BIND_1"/>
    <property type="match status" value="1"/>
</dbReference>
<evidence type="ECO:0000256" key="2">
    <source>
        <dbReference type="ARBA" id="ARBA00012552"/>
    </source>
</evidence>
<keyword evidence="8" id="KW-0508">mRNA splicing</keyword>
<dbReference type="STRING" id="1081102.A0A167RTZ6"/>
<dbReference type="AlphaFoldDB" id="A0A167RTZ6"/>
<feature type="compositionally biased region" description="Basic and acidic residues" evidence="11">
    <location>
        <begin position="145"/>
        <end position="213"/>
    </location>
</feature>
<accession>A0A167RTZ6</accession>
<dbReference type="PANTHER" id="PTHR18934">
    <property type="entry name" value="ATP-DEPENDENT RNA HELICASE"/>
    <property type="match status" value="1"/>
</dbReference>
<dbReference type="PROSITE" id="PS00690">
    <property type="entry name" value="DEAH_ATP_HELICASE"/>
    <property type="match status" value="1"/>
</dbReference>
<evidence type="ECO:0000256" key="3">
    <source>
        <dbReference type="ARBA" id="ARBA00022664"/>
    </source>
</evidence>
<proteinExistence type="predicted"/>
<evidence type="ECO:0000256" key="1">
    <source>
        <dbReference type="ARBA" id="ARBA00004123"/>
    </source>
</evidence>
<evidence type="ECO:0000256" key="9">
    <source>
        <dbReference type="ARBA" id="ARBA00023242"/>
    </source>
</evidence>
<dbReference type="InterPro" id="IPR011545">
    <property type="entry name" value="DEAD/DEAH_box_helicase_dom"/>
</dbReference>
<keyword evidence="4" id="KW-0547">Nucleotide-binding</keyword>
<dbReference type="InterPro" id="IPR007502">
    <property type="entry name" value="Helicase-assoc_dom"/>
</dbReference>
<dbReference type="FunFam" id="3.40.50.300:FF:000007">
    <property type="entry name" value="Pre-mRNA-splicing factor ATP-dependent RNA helicase"/>
    <property type="match status" value="1"/>
</dbReference>
<dbReference type="OrthoDB" id="10253254at2759"/>
<feature type="domain" description="Helicase C-terminal" evidence="13">
    <location>
        <begin position="592"/>
        <end position="765"/>
    </location>
</feature>
<keyword evidence="6 14" id="KW-0347">Helicase</keyword>
<dbReference type="GO" id="GO:0003723">
    <property type="term" value="F:RNA binding"/>
    <property type="evidence" value="ECO:0007669"/>
    <property type="project" value="TreeGrafter"/>
</dbReference>
<dbReference type="Gene3D" id="3.40.50.300">
    <property type="entry name" value="P-loop containing nucleotide triphosphate hydrolases"/>
    <property type="match status" value="2"/>
</dbReference>
<comment type="catalytic activity">
    <reaction evidence="10">
        <text>ATP + H2O = ADP + phosphate + H(+)</text>
        <dbReference type="Rhea" id="RHEA:13065"/>
        <dbReference type="ChEBI" id="CHEBI:15377"/>
        <dbReference type="ChEBI" id="CHEBI:15378"/>
        <dbReference type="ChEBI" id="CHEBI:30616"/>
        <dbReference type="ChEBI" id="CHEBI:43474"/>
        <dbReference type="ChEBI" id="CHEBI:456216"/>
        <dbReference type="EC" id="3.6.4.13"/>
    </reaction>
</comment>
<feature type="compositionally biased region" description="Basic and acidic residues" evidence="11">
    <location>
        <begin position="66"/>
        <end position="81"/>
    </location>
</feature>
<evidence type="ECO:0000256" key="7">
    <source>
        <dbReference type="ARBA" id="ARBA00022840"/>
    </source>
</evidence>
<dbReference type="InterPro" id="IPR011709">
    <property type="entry name" value="DEAD-box_helicase_OB_fold"/>
</dbReference>
<dbReference type="FunFam" id="1.20.120.1080:FF:000001">
    <property type="entry name" value="Pre-mRNA-splicing factor ATP-dependent RNA helicase"/>
    <property type="match status" value="1"/>
</dbReference>
<dbReference type="Pfam" id="PF00271">
    <property type="entry name" value="Helicase_C"/>
    <property type="match status" value="1"/>
</dbReference>
<dbReference type="Pfam" id="PF00270">
    <property type="entry name" value="DEAD"/>
    <property type="match status" value="1"/>
</dbReference>
<keyword evidence="9" id="KW-0539">Nucleus</keyword>
<comment type="subcellular location">
    <subcellularLocation>
        <location evidence="1">Nucleus</location>
    </subcellularLocation>
</comment>
<feature type="compositionally biased region" description="Basic and acidic residues" evidence="11">
    <location>
        <begin position="90"/>
        <end position="106"/>
    </location>
</feature>
<dbReference type="CDD" id="cd18791">
    <property type="entry name" value="SF2_C_RHA"/>
    <property type="match status" value="1"/>
</dbReference>
<evidence type="ECO:0000256" key="10">
    <source>
        <dbReference type="ARBA" id="ARBA00047984"/>
    </source>
</evidence>
<dbReference type="GO" id="GO:0005524">
    <property type="term" value="F:ATP binding"/>
    <property type="evidence" value="ECO:0007669"/>
    <property type="project" value="UniProtKB-KW"/>
</dbReference>
<dbReference type="EMBL" id="AZHD01000011">
    <property type="protein sequence ID" value="OAA58937.1"/>
    <property type="molecule type" value="Genomic_DNA"/>
</dbReference>
<dbReference type="GO" id="GO:0016787">
    <property type="term" value="F:hydrolase activity"/>
    <property type="evidence" value="ECO:0007669"/>
    <property type="project" value="UniProtKB-KW"/>
</dbReference>
<gene>
    <name evidence="14" type="ORF">SPI_06139</name>
</gene>
<organism evidence="14 15">
    <name type="scientific">Niveomyces insectorum RCEF 264</name>
    <dbReference type="NCBI Taxonomy" id="1081102"/>
    <lineage>
        <taxon>Eukaryota</taxon>
        <taxon>Fungi</taxon>
        <taxon>Dikarya</taxon>
        <taxon>Ascomycota</taxon>
        <taxon>Pezizomycotina</taxon>
        <taxon>Sordariomycetes</taxon>
        <taxon>Hypocreomycetidae</taxon>
        <taxon>Hypocreales</taxon>
        <taxon>Cordycipitaceae</taxon>
        <taxon>Niveomyces</taxon>
    </lineage>
</organism>
<dbReference type="SMART" id="SM00490">
    <property type="entry name" value="HELICc"/>
    <property type="match status" value="1"/>
</dbReference>
<dbReference type="GO" id="GO:0003724">
    <property type="term" value="F:RNA helicase activity"/>
    <property type="evidence" value="ECO:0007669"/>
    <property type="project" value="UniProtKB-EC"/>
</dbReference>
<evidence type="ECO:0000256" key="4">
    <source>
        <dbReference type="ARBA" id="ARBA00022741"/>
    </source>
</evidence>
<protein>
    <recommendedName>
        <fullName evidence="2">RNA helicase</fullName>
        <ecNumber evidence="2">3.6.4.13</ecNumber>
    </recommendedName>
</protein>
<dbReference type="GO" id="GO:0008380">
    <property type="term" value="P:RNA splicing"/>
    <property type="evidence" value="ECO:0007669"/>
    <property type="project" value="UniProtKB-KW"/>
</dbReference>
<reference evidence="14 15" key="1">
    <citation type="journal article" date="2016" name="Genome Biol. Evol.">
        <title>Divergent and convergent evolution of fungal pathogenicity.</title>
        <authorList>
            <person name="Shang Y."/>
            <person name="Xiao G."/>
            <person name="Zheng P."/>
            <person name="Cen K."/>
            <person name="Zhan S."/>
            <person name="Wang C."/>
        </authorList>
    </citation>
    <scope>NUCLEOTIDE SEQUENCE [LARGE SCALE GENOMIC DNA]</scope>
    <source>
        <strain evidence="14 15">RCEF 264</strain>
    </source>
</reference>
<dbReference type="PROSITE" id="PS51194">
    <property type="entry name" value="HELICASE_CTER"/>
    <property type="match status" value="1"/>
</dbReference>
<evidence type="ECO:0000256" key="5">
    <source>
        <dbReference type="ARBA" id="ARBA00022801"/>
    </source>
</evidence>
<dbReference type="SUPFAM" id="SSF52540">
    <property type="entry name" value="P-loop containing nucleoside triphosphate hydrolases"/>
    <property type="match status" value="1"/>
</dbReference>
<evidence type="ECO:0000259" key="12">
    <source>
        <dbReference type="PROSITE" id="PS51192"/>
    </source>
</evidence>
<evidence type="ECO:0000313" key="15">
    <source>
        <dbReference type="Proteomes" id="UP000076874"/>
    </source>
</evidence>
<dbReference type="InterPro" id="IPR048333">
    <property type="entry name" value="HA2_WH"/>
</dbReference>
<dbReference type="InterPro" id="IPR001650">
    <property type="entry name" value="Helicase_C-like"/>
</dbReference>
<feature type="compositionally biased region" description="Basic residues" evidence="11">
    <location>
        <begin position="26"/>
        <end position="46"/>
    </location>
</feature>
<dbReference type="GO" id="GO:0071013">
    <property type="term" value="C:catalytic step 2 spliceosome"/>
    <property type="evidence" value="ECO:0007669"/>
    <property type="project" value="TreeGrafter"/>
</dbReference>
<dbReference type="SMART" id="SM00847">
    <property type="entry name" value="HA2"/>
    <property type="match status" value="1"/>
</dbReference>
<dbReference type="Pfam" id="PF07717">
    <property type="entry name" value="OB_NTP_bind"/>
    <property type="match status" value="1"/>
</dbReference>
<comment type="caution">
    <text evidence="14">The sequence shown here is derived from an EMBL/GenBank/DDBJ whole genome shotgun (WGS) entry which is preliminary data.</text>
</comment>
<feature type="region of interest" description="Disordered" evidence="11">
    <location>
        <begin position="1"/>
        <end position="213"/>
    </location>
</feature>
<dbReference type="GO" id="GO:0071006">
    <property type="term" value="C:U2-type catalytic step 1 spliceosome"/>
    <property type="evidence" value="ECO:0007669"/>
    <property type="project" value="UniProtKB-ARBA"/>
</dbReference>
<keyword evidence="15" id="KW-1185">Reference proteome</keyword>
<dbReference type="Pfam" id="PF04408">
    <property type="entry name" value="WHD_HA2"/>
    <property type="match status" value="1"/>
</dbReference>
<keyword evidence="3" id="KW-0507">mRNA processing</keyword>
<evidence type="ECO:0000256" key="11">
    <source>
        <dbReference type="SAM" id="MobiDB-lite"/>
    </source>
</evidence>
<sequence length="1037" mass="117992">MSTKKYAFVSMDDEDDLAPQETKDRERRHKHKKTSSSRQQRSRRSRSGSPARESTKNYKSRTKTNRRSDRGSQDFDDRWGDEAPLSGDDDAGRADDEALEFRESAPKRLKLSHMRVEDPDANVPSEGATRNGAPRAAEDDADLSEDTREELAAQRDRAEREAFAERLKARDDDRSKVKGLDDHPSGERRRLADDAKTRNEATPELRQRARQEYLKKRETERLALLRKQVAEETAELRSGAPLSEREKAEFAKNREILRLAEERLRIDDHRDGYHMPEDYITEKGHIDKKRKEEALYKRYVDRDEYGQEKFVTEYEEWEREQASKAKAQIQSRERENEGDYDYILDQEQYIQWSLDSRMPAEGKGMDKEQLFLKAQIDAAEKRQLSIQETRKSLPIYAYRDEFLAALEHHQILVVVGETGSGKTTQLPQYLHEAGFTQNGMKVGCTQPRRVAAMSVAARVADEMDVKVGKEVGYAIRFEDCTSDKTVLKYMTDGMLLREFLTEPDLSSYSAIMIDEAHERTVHTDILLALVKDLARERRDLKLLISSATMNAEKFALYFDNAPIFNVPGRRYPVDIFYTPAPEANYLLAAVTTIFQIHTTQQKGDILVFLTGQDEIEAAELQISDISRKLGGRIKELVICPIYANLPSELQAKIFEPTPENARKVVLATNIAETSLTIDGIVYVIDPGYVKENVYNPATGMSNLVVVPCSRASANQRSGRAGRVGPGKCFRLYTKYAYMNEMEESTTPEILRTNLNSVVLQLKSLGINELLDFEFMDPPPTEALIGALNQLFALQALNHKGELTKVGRQMAEFPTDPMLAKAVIAAGKEGCVEEVLSIVAMLSEASALFFRPKDRKIHADSARARFTVRDGGDHLTLLNIWNQWVDSDFSPIWAKENFLQQRSLTRARDVREQLAKLCERVEVEPSLAGASNMVPIKRALTAGFFPNAARMQRDGASYRTVKSNTTVYIHPSSVLMGSDPPARMVIYYELVQTTKEYMRSCLPIEPKWLSELAPHFHKKKDVEAMEEKKMPKGHHHAK</sequence>